<dbReference type="InterPro" id="IPR027417">
    <property type="entry name" value="P-loop_NTPase"/>
</dbReference>
<dbReference type="Proteomes" id="UP001221142">
    <property type="component" value="Unassembled WGS sequence"/>
</dbReference>
<sequence length="956" mass="104201">MTSFDEELAFLEDSTSHAIEKDETGLLQHQLVTSPLLTFSVLQDRAADFPSRALLGLNAGERIYFNTNAPNSAVICGIQGSGKSHTVSCLLEGGLIADARIGQLPNPLSALVFHFDTQDLGRPCEAAFLSVPSAHSVNSTTLPRITVLCSPSNVNRRRRAYSSLPHVRVYPLQLSERDLTADRMLAIMGCSNLETAPLYLHTILRIVREIGADRFSYLEFKRRLADEPLDFKQRSILKLRLDLLDCFMRPGAPQIEADFRVGGLVLIDLTDPFLDGLTAAVLFDSVMGSFIQWQTPCGKLVVLDEAHKYLVNSDTDRLAHSISDIIRLQRHLATRVIIATQEPTVIPPTILDLASTIICHRFSSPAWCAHLSKHVSMGKESAHWFEEVMQLPTGHAIVFSPSALMKVGKEPGQGATLLGREYIKVRVRPRLTMDGGASHLAVQSKFGAHPYPTEQEERVADRPMPPVPERPVIPVSNRPVSPLEVPSVSLQTSVPEARALASSTPPPESTPIGTDISMSSPSTSLEPSSPQENPAPRKYAPLFGPSTSQEPSRPQENPARSTYAPLFGPAPSTSREPPWLQENPARSTSVSLFGPAPREPPRPQEKHTPSTYVSLFGPAPSTSREPPRLQENPARRTSVSLFGPAPSTSREPPWLQEKQTPSTSVSLFGPAPSTSQEPSRLQEKQIPSTYVSLFGPAPSTSREPPRPQEKHTPSTYFGAGFAPSASFHPRASPTASDPTPGPPVNDVPARSTPLCDWAVDTVPSVVPPHEYPASATPAFSPTPSETPSSLFTADPTRRSAPRTILTRSMYAAARAGPQGPPVSEGSSTSTSSYQPSFSFHAPPAPAPPPAFSHVNLGAVTAQSPVWRVASRFRHLVNYLIRHRADWEPVKLHRAKSSISAVVRTEYPGVAKKKCWDKMLREAVDAQLVQLINMDVGKKNPEGKLVRLIARGEFMYV</sequence>
<feature type="compositionally biased region" description="Low complexity" evidence="1">
    <location>
        <begin position="823"/>
        <end position="840"/>
    </location>
</feature>
<dbReference type="SUPFAM" id="SSF52540">
    <property type="entry name" value="P-loop containing nucleoside triphosphate hydrolases"/>
    <property type="match status" value="1"/>
</dbReference>
<feature type="compositionally biased region" description="Polar residues" evidence="1">
    <location>
        <begin position="635"/>
        <end position="650"/>
    </location>
</feature>
<dbReference type="AlphaFoldDB" id="A0AAD7FV42"/>
<gene>
    <name evidence="2" type="ORF">FB45DRAFT_424867</name>
</gene>
<keyword evidence="3" id="KW-1185">Reference proteome</keyword>
<evidence type="ECO:0000313" key="2">
    <source>
        <dbReference type="EMBL" id="KAJ7639330.1"/>
    </source>
</evidence>
<reference evidence="2" key="1">
    <citation type="submission" date="2023-03" db="EMBL/GenBank/DDBJ databases">
        <title>Massive genome expansion in bonnet fungi (Mycena s.s.) driven by repeated elements and novel gene families across ecological guilds.</title>
        <authorList>
            <consortium name="Lawrence Berkeley National Laboratory"/>
            <person name="Harder C.B."/>
            <person name="Miyauchi S."/>
            <person name="Viragh M."/>
            <person name="Kuo A."/>
            <person name="Thoen E."/>
            <person name="Andreopoulos B."/>
            <person name="Lu D."/>
            <person name="Skrede I."/>
            <person name="Drula E."/>
            <person name="Henrissat B."/>
            <person name="Morin E."/>
            <person name="Kohler A."/>
            <person name="Barry K."/>
            <person name="LaButti K."/>
            <person name="Morin E."/>
            <person name="Salamov A."/>
            <person name="Lipzen A."/>
            <person name="Mereny Z."/>
            <person name="Hegedus B."/>
            <person name="Baldrian P."/>
            <person name="Stursova M."/>
            <person name="Weitz H."/>
            <person name="Taylor A."/>
            <person name="Grigoriev I.V."/>
            <person name="Nagy L.G."/>
            <person name="Martin F."/>
            <person name="Kauserud H."/>
        </authorList>
    </citation>
    <scope>NUCLEOTIDE SEQUENCE</scope>
    <source>
        <strain evidence="2">9284</strain>
    </source>
</reference>
<feature type="compositionally biased region" description="Polar residues" evidence="1">
    <location>
        <begin position="545"/>
        <end position="560"/>
    </location>
</feature>
<feature type="region of interest" description="Disordered" evidence="1">
    <location>
        <begin position="773"/>
        <end position="795"/>
    </location>
</feature>
<name>A0AAD7FV42_9AGAR</name>
<evidence type="ECO:0000313" key="3">
    <source>
        <dbReference type="Proteomes" id="UP001221142"/>
    </source>
</evidence>
<comment type="caution">
    <text evidence="2">The sequence shown here is derived from an EMBL/GenBank/DDBJ whole genome shotgun (WGS) entry which is preliminary data.</text>
</comment>
<feature type="region of interest" description="Disordered" evidence="1">
    <location>
        <begin position="444"/>
        <end position="752"/>
    </location>
</feature>
<feature type="compositionally biased region" description="Polar residues" evidence="1">
    <location>
        <begin position="657"/>
        <end position="691"/>
    </location>
</feature>
<feature type="compositionally biased region" description="Low complexity" evidence="1">
    <location>
        <begin position="517"/>
        <end position="530"/>
    </location>
</feature>
<feature type="compositionally biased region" description="Low complexity" evidence="1">
    <location>
        <begin position="773"/>
        <end position="789"/>
    </location>
</feature>
<accession>A0AAD7FV42</accession>
<dbReference type="Gene3D" id="3.40.50.300">
    <property type="entry name" value="P-loop containing nucleotide triphosphate hydrolases"/>
    <property type="match status" value="1"/>
</dbReference>
<evidence type="ECO:0008006" key="4">
    <source>
        <dbReference type="Google" id="ProtNLM"/>
    </source>
</evidence>
<protein>
    <recommendedName>
        <fullName evidence="4">AAA+ ATPase domain-containing protein</fullName>
    </recommendedName>
</protein>
<organism evidence="2 3">
    <name type="scientific">Roridomyces roridus</name>
    <dbReference type="NCBI Taxonomy" id="1738132"/>
    <lineage>
        <taxon>Eukaryota</taxon>
        <taxon>Fungi</taxon>
        <taxon>Dikarya</taxon>
        <taxon>Basidiomycota</taxon>
        <taxon>Agaricomycotina</taxon>
        <taxon>Agaricomycetes</taxon>
        <taxon>Agaricomycetidae</taxon>
        <taxon>Agaricales</taxon>
        <taxon>Marasmiineae</taxon>
        <taxon>Mycenaceae</taxon>
        <taxon>Roridomyces</taxon>
    </lineage>
</organism>
<evidence type="ECO:0000256" key="1">
    <source>
        <dbReference type="SAM" id="MobiDB-lite"/>
    </source>
</evidence>
<proteinExistence type="predicted"/>
<feature type="compositionally biased region" description="Basic and acidic residues" evidence="1">
    <location>
        <begin position="703"/>
        <end position="712"/>
    </location>
</feature>
<feature type="compositionally biased region" description="Basic and acidic residues" evidence="1">
    <location>
        <begin position="599"/>
        <end position="608"/>
    </location>
</feature>
<feature type="region of interest" description="Disordered" evidence="1">
    <location>
        <begin position="812"/>
        <end position="840"/>
    </location>
</feature>
<dbReference type="EMBL" id="JARKIF010000005">
    <property type="protein sequence ID" value="KAJ7639330.1"/>
    <property type="molecule type" value="Genomic_DNA"/>
</dbReference>